<sequence>MPEPFDKAATLMTTNTRDSKQSHLRPPHASQGSHDPYATNTTQATRTTATSQTSMNGEPFRYHHVERQVLTMIESGRYNPGDKLPSLRSVCTSMGVSLATANHAYMELERKGIVEARPRSGFFVRKTVAHLPLPAAQRTISGPDAPVKPATLARVNGTGPGDCMAGDSMAGGSEAGEENRTQLIQKVLEAVGNTRMVSFGCVSPDPALLPGKALARIMQDVLRFSPGQALAYEVIQGNEHLRRQIAWRAQQCGLRAEADDVLVTAGAMEALYITLRCLTRPGDNVVIQSPTYFCFIQLLENLGLRAIEVPSSPEHGVSPAALREAISKYSVAACILSANFNNPDGALMPDAAKREIVSMLAERGIPLVEDDVAGDVHFGPSRPAPLKAFDTRGTVTLCSSFSKTIAPGYRAGWMLPGTFMSKALEIKATTNVCCPSPTQMVIAEFLGQGLYERHLKRLRAATERQMQTVRHQLATHFPPGTRVTRPEGGAFLWVALPEGMDSVRLFNQAKARDILIAPGPIFTTRDQYRNYIRLSCCGVWNESMQQAMCTLGQLAAPQPLSQRPDGLP</sequence>
<dbReference type="SUPFAM" id="SSF53383">
    <property type="entry name" value="PLP-dependent transferases"/>
    <property type="match status" value="1"/>
</dbReference>
<feature type="region of interest" description="Disordered" evidence="6">
    <location>
        <begin position="1"/>
        <end position="59"/>
    </location>
</feature>
<dbReference type="InterPro" id="IPR004839">
    <property type="entry name" value="Aminotransferase_I/II_large"/>
</dbReference>
<dbReference type="InterPro" id="IPR036388">
    <property type="entry name" value="WH-like_DNA-bd_sf"/>
</dbReference>
<organism evidence="8 9">
    <name type="scientific">Desulfovibrio psychrotolerans</name>
    <dbReference type="NCBI Taxonomy" id="415242"/>
    <lineage>
        <taxon>Bacteria</taxon>
        <taxon>Pseudomonadati</taxon>
        <taxon>Thermodesulfobacteriota</taxon>
        <taxon>Desulfovibrionia</taxon>
        <taxon>Desulfovibrionales</taxon>
        <taxon>Desulfovibrionaceae</taxon>
        <taxon>Desulfovibrio</taxon>
    </lineage>
</organism>
<dbReference type="InterPro" id="IPR015424">
    <property type="entry name" value="PyrdxlP-dep_Trfase"/>
</dbReference>
<evidence type="ECO:0000256" key="3">
    <source>
        <dbReference type="ARBA" id="ARBA00023015"/>
    </source>
</evidence>
<evidence type="ECO:0000313" key="8">
    <source>
        <dbReference type="EMBL" id="GFM38092.1"/>
    </source>
</evidence>
<dbReference type="InterPro" id="IPR015422">
    <property type="entry name" value="PyrdxlP-dep_Trfase_small"/>
</dbReference>
<dbReference type="InterPro" id="IPR015421">
    <property type="entry name" value="PyrdxlP-dep_Trfase_major"/>
</dbReference>
<evidence type="ECO:0000256" key="4">
    <source>
        <dbReference type="ARBA" id="ARBA00023125"/>
    </source>
</evidence>
<keyword evidence="4" id="KW-0238">DNA-binding</keyword>
<evidence type="ECO:0000256" key="6">
    <source>
        <dbReference type="SAM" id="MobiDB-lite"/>
    </source>
</evidence>
<dbReference type="CDD" id="cd07377">
    <property type="entry name" value="WHTH_GntR"/>
    <property type="match status" value="1"/>
</dbReference>
<evidence type="ECO:0000259" key="7">
    <source>
        <dbReference type="PROSITE" id="PS50949"/>
    </source>
</evidence>
<reference evidence="8 9" key="1">
    <citation type="submission" date="2020-05" db="EMBL/GenBank/DDBJ databases">
        <title>Draft genome sequence of Desulfovibrio psychrotolerans JS1T.</title>
        <authorList>
            <person name="Ueno A."/>
            <person name="Tamazawa S."/>
            <person name="Tamamura S."/>
            <person name="Murakami T."/>
            <person name="Kiyama T."/>
            <person name="Inomata H."/>
            <person name="Amano Y."/>
            <person name="Miyakawa K."/>
            <person name="Tamaki H."/>
            <person name="Naganuma T."/>
            <person name="Kaneko K."/>
        </authorList>
    </citation>
    <scope>NUCLEOTIDE SEQUENCE [LARGE SCALE GENOMIC DNA]</scope>
    <source>
        <strain evidence="8 9">JS1</strain>
    </source>
</reference>
<proteinExistence type="inferred from homology"/>
<feature type="domain" description="HTH gntR-type" evidence="7">
    <location>
        <begin position="59"/>
        <end position="127"/>
    </location>
</feature>
<gene>
    <name evidence="8" type="ORF">DSM19430T_27760</name>
</gene>
<protein>
    <submittedName>
        <fullName evidence="8">GntR family transcriptional regulator</fullName>
    </submittedName>
</protein>
<dbReference type="Gene3D" id="1.10.10.10">
    <property type="entry name" value="Winged helix-like DNA-binding domain superfamily/Winged helix DNA-binding domain"/>
    <property type="match status" value="1"/>
</dbReference>
<comment type="similarity">
    <text evidence="1">In the C-terminal section; belongs to the class-I pyridoxal-phosphate-dependent aminotransferase family.</text>
</comment>
<dbReference type="EMBL" id="BLVP01000035">
    <property type="protein sequence ID" value="GFM38092.1"/>
    <property type="molecule type" value="Genomic_DNA"/>
</dbReference>
<dbReference type="Gene3D" id="3.40.640.10">
    <property type="entry name" value="Type I PLP-dependent aspartate aminotransferase-like (Major domain)"/>
    <property type="match status" value="1"/>
</dbReference>
<dbReference type="InterPro" id="IPR036390">
    <property type="entry name" value="WH_DNA-bd_sf"/>
</dbReference>
<feature type="compositionally biased region" description="Low complexity" evidence="6">
    <location>
        <begin position="38"/>
        <end position="54"/>
    </location>
</feature>
<evidence type="ECO:0000256" key="1">
    <source>
        <dbReference type="ARBA" id="ARBA00005384"/>
    </source>
</evidence>
<name>A0A7J0BY33_9BACT</name>
<evidence type="ECO:0000256" key="5">
    <source>
        <dbReference type="ARBA" id="ARBA00023163"/>
    </source>
</evidence>
<keyword evidence="3" id="KW-0805">Transcription regulation</keyword>
<dbReference type="Gene3D" id="3.90.1150.10">
    <property type="entry name" value="Aspartate Aminotransferase, domain 1"/>
    <property type="match status" value="1"/>
</dbReference>
<evidence type="ECO:0000256" key="2">
    <source>
        <dbReference type="ARBA" id="ARBA00022898"/>
    </source>
</evidence>
<dbReference type="GO" id="GO:0003677">
    <property type="term" value="F:DNA binding"/>
    <property type="evidence" value="ECO:0007669"/>
    <property type="project" value="UniProtKB-KW"/>
</dbReference>
<dbReference type="SUPFAM" id="SSF46785">
    <property type="entry name" value="Winged helix' DNA-binding domain"/>
    <property type="match status" value="1"/>
</dbReference>
<dbReference type="Proteomes" id="UP000503820">
    <property type="component" value="Unassembled WGS sequence"/>
</dbReference>
<dbReference type="SMART" id="SM00345">
    <property type="entry name" value="HTH_GNTR"/>
    <property type="match status" value="1"/>
</dbReference>
<dbReference type="GO" id="GO:0003700">
    <property type="term" value="F:DNA-binding transcription factor activity"/>
    <property type="evidence" value="ECO:0007669"/>
    <property type="project" value="InterPro"/>
</dbReference>
<keyword evidence="2" id="KW-0663">Pyridoxal phosphate</keyword>
<dbReference type="Pfam" id="PF00155">
    <property type="entry name" value="Aminotran_1_2"/>
    <property type="match status" value="1"/>
</dbReference>
<comment type="caution">
    <text evidence="8">The sequence shown here is derived from an EMBL/GenBank/DDBJ whole genome shotgun (WGS) entry which is preliminary data.</text>
</comment>
<keyword evidence="9" id="KW-1185">Reference proteome</keyword>
<dbReference type="PANTHER" id="PTHR46577">
    <property type="entry name" value="HTH-TYPE TRANSCRIPTIONAL REGULATORY PROTEIN GABR"/>
    <property type="match status" value="1"/>
</dbReference>
<dbReference type="AlphaFoldDB" id="A0A7J0BY33"/>
<dbReference type="PROSITE" id="PS50949">
    <property type="entry name" value="HTH_GNTR"/>
    <property type="match status" value="1"/>
</dbReference>
<dbReference type="InterPro" id="IPR000524">
    <property type="entry name" value="Tscrpt_reg_HTH_GntR"/>
</dbReference>
<accession>A0A7J0BY33</accession>
<dbReference type="GO" id="GO:0030170">
    <property type="term" value="F:pyridoxal phosphate binding"/>
    <property type="evidence" value="ECO:0007669"/>
    <property type="project" value="InterPro"/>
</dbReference>
<dbReference type="CDD" id="cd00609">
    <property type="entry name" value="AAT_like"/>
    <property type="match status" value="1"/>
</dbReference>
<dbReference type="PANTHER" id="PTHR46577:SF2">
    <property type="entry name" value="TRANSCRIPTIONAL REGULATORY PROTEIN"/>
    <property type="match status" value="1"/>
</dbReference>
<evidence type="ECO:0000313" key="9">
    <source>
        <dbReference type="Proteomes" id="UP000503820"/>
    </source>
</evidence>
<dbReference type="InterPro" id="IPR051446">
    <property type="entry name" value="HTH_trans_reg/aminotransferase"/>
</dbReference>
<dbReference type="Pfam" id="PF00392">
    <property type="entry name" value="GntR"/>
    <property type="match status" value="1"/>
</dbReference>
<keyword evidence="5" id="KW-0804">Transcription</keyword>